<organism evidence="4 5">
    <name type="scientific">Archangium violaceum Cb vi76</name>
    <dbReference type="NCBI Taxonomy" id="1406225"/>
    <lineage>
        <taxon>Bacteria</taxon>
        <taxon>Pseudomonadati</taxon>
        <taxon>Myxococcota</taxon>
        <taxon>Myxococcia</taxon>
        <taxon>Myxococcales</taxon>
        <taxon>Cystobacterineae</taxon>
        <taxon>Archangiaceae</taxon>
        <taxon>Archangium</taxon>
    </lineage>
</organism>
<evidence type="ECO:0000313" key="4">
    <source>
        <dbReference type="EMBL" id="KFA87768.1"/>
    </source>
</evidence>
<dbReference type="AlphaFoldDB" id="A0A084SH33"/>
<sequence length="171" mass="18073">MYRLTALAALALLSGCGASRINLNVKSPPGTNLGRPMYMLVRQVDPKQYANEAYSEVASKVGAPDNTVLQTSVIYPGTIQRFQVKAPAEGALAVSFLFTAPDGNWQLLLSPPVTSSVDIELTVSRILSDSSPPALPQDQQAAAPEAKPPEGPKLPELPKEMPKLPGLPGGK</sequence>
<dbReference type="Proteomes" id="UP000028547">
    <property type="component" value="Unassembled WGS sequence"/>
</dbReference>
<dbReference type="EMBL" id="JPMI01000340">
    <property type="protein sequence ID" value="KFA87768.1"/>
    <property type="molecule type" value="Genomic_DNA"/>
</dbReference>
<dbReference type="Pfam" id="PF22361">
    <property type="entry name" value="IglE_N"/>
    <property type="match status" value="1"/>
</dbReference>
<reference evidence="4 5" key="1">
    <citation type="submission" date="2014-07" db="EMBL/GenBank/DDBJ databases">
        <title>Draft Genome Sequence of Gephyronic Acid Producer, Cystobacter violaceus Strain Cb vi76.</title>
        <authorList>
            <person name="Stevens D.C."/>
            <person name="Young J."/>
            <person name="Carmichael R."/>
            <person name="Tan J."/>
            <person name="Taylor R.E."/>
        </authorList>
    </citation>
    <scope>NUCLEOTIDE SEQUENCE [LARGE SCALE GENOMIC DNA]</scope>
    <source>
        <strain evidence="4 5">Cb vi76</strain>
    </source>
</reference>
<feature type="signal peptide" evidence="2">
    <location>
        <begin position="1"/>
        <end position="19"/>
    </location>
</feature>
<evidence type="ECO:0000259" key="3">
    <source>
        <dbReference type="Pfam" id="PF22361"/>
    </source>
</evidence>
<gene>
    <name evidence="4" type="ORF">Q664_45665</name>
</gene>
<feature type="chain" id="PRO_5001781182" description="Type VI lipoprotein IgE-like C-terminal domain-containing protein" evidence="2">
    <location>
        <begin position="20"/>
        <end position="171"/>
    </location>
</feature>
<feature type="domain" description="Type VI lipoprotein IgE-like C-terminal" evidence="3">
    <location>
        <begin position="38"/>
        <end position="121"/>
    </location>
</feature>
<dbReference type="PROSITE" id="PS51257">
    <property type="entry name" value="PROKAR_LIPOPROTEIN"/>
    <property type="match status" value="1"/>
</dbReference>
<accession>A0A084SH33</accession>
<keyword evidence="2" id="KW-0732">Signal</keyword>
<protein>
    <recommendedName>
        <fullName evidence="3">Type VI lipoprotein IgE-like C-terminal domain-containing protein</fullName>
    </recommendedName>
</protein>
<dbReference type="InterPro" id="IPR054378">
    <property type="entry name" value="IgE-like_C"/>
</dbReference>
<proteinExistence type="predicted"/>
<evidence type="ECO:0000256" key="2">
    <source>
        <dbReference type="SAM" id="SignalP"/>
    </source>
</evidence>
<feature type="compositionally biased region" description="Low complexity" evidence="1">
    <location>
        <begin position="136"/>
        <end position="145"/>
    </location>
</feature>
<comment type="caution">
    <text evidence="4">The sequence shown here is derived from an EMBL/GenBank/DDBJ whole genome shotgun (WGS) entry which is preliminary data.</text>
</comment>
<feature type="region of interest" description="Disordered" evidence="1">
    <location>
        <begin position="127"/>
        <end position="171"/>
    </location>
</feature>
<evidence type="ECO:0000313" key="5">
    <source>
        <dbReference type="Proteomes" id="UP000028547"/>
    </source>
</evidence>
<name>A0A084SH33_9BACT</name>
<evidence type="ECO:0000256" key="1">
    <source>
        <dbReference type="SAM" id="MobiDB-lite"/>
    </source>
</evidence>